<keyword evidence="2" id="KW-1185">Reference proteome</keyword>
<sequence length="64" mass="7508">MLMNLYLPLEVFQEIKIITENNIIECKRNSDFINISTFLKENEPFVVACNEQIIISTTTKKQKD</sequence>
<evidence type="ECO:0000313" key="1">
    <source>
        <dbReference type="EMBL" id="WAM31661.1"/>
    </source>
</evidence>
<dbReference type="RefSeq" id="WP_269015385.1">
    <property type="nucleotide sequence ID" value="NZ_CP113864.1"/>
</dbReference>
<name>A0ABY7BHY3_9FIRM</name>
<accession>A0ABY7BHY3</accession>
<organism evidence="1 2">
    <name type="scientific">Caldicellulosiruptor naganoensis</name>
    <dbReference type="NCBI Taxonomy" id="29324"/>
    <lineage>
        <taxon>Bacteria</taxon>
        <taxon>Bacillati</taxon>
        <taxon>Bacillota</taxon>
        <taxon>Bacillota incertae sedis</taxon>
        <taxon>Caldicellulosiruptorales</taxon>
        <taxon>Caldicellulosiruptoraceae</taxon>
        <taxon>Caldicellulosiruptor</taxon>
    </lineage>
</organism>
<dbReference type="Proteomes" id="UP001164745">
    <property type="component" value="Chromosome"/>
</dbReference>
<proteinExistence type="predicted"/>
<reference evidence="1" key="1">
    <citation type="submission" date="2022-12" db="EMBL/GenBank/DDBJ databases">
        <authorList>
            <person name="Bing R.G."/>
            <person name="Willard D.J."/>
            <person name="Manesh M.J.H."/>
            <person name="Laemthong T."/>
            <person name="Crosby J.R."/>
            <person name="Kelly R.M."/>
        </authorList>
    </citation>
    <scope>NUCLEOTIDE SEQUENCE</scope>
    <source>
        <strain evidence="1">DSM 8991</strain>
    </source>
</reference>
<dbReference type="EMBL" id="CP113864">
    <property type="protein sequence ID" value="WAM31661.1"/>
    <property type="molecule type" value="Genomic_DNA"/>
</dbReference>
<evidence type="ECO:0000313" key="2">
    <source>
        <dbReference type="Proteomes" id="UP001164745"/>
    </source>
</evidence>
<gene>
    <name evidence="1" type="ORF">OTJ99_000092</name>
</gene>
<protein>
    <submittedName>
        <fullName evidence="1">Uncharacterized protein</fullName>
    </submittedName>
</protein>